<dbReference type="GO" id="GO:0016020">
    <property type="term" value="C:membrane"/>
    <property type="evidence" value="ECO:0007669"/>
    <property type="project" value="InterPro"/>
</dbReference>
<dbReference type="SUPFAM" id="SSF58104">
    <property type="entry name" value="Methyl-accepting chemotaxis protein (MCP) signaling domain"/>
    <property type="match status" value="1"/>
</dbReference>
<dbReference type="SMART" id="SM00283">
    <property type="entry name" value="MA"/>
    <property type="match status" value="1"/>
</dbReference>
<proteinExistence type="predicted"/>
<dbReference type="InterPro" id="IPR004089">
    <property type="entry name" value="MCPsignal_dom"/>
</dbReference>
<reference evidence="5 6" key="1">
    <citation type="submission" date="2013-11" db="EMBL/GenBank/DDBJ databases">
        <title>Complete genome sequence of Clostridum sp. M2/40.</title>
        <authorList>
            <person name="Wibberg D."/>
            <person name="Puehler A."/>
            <person name="Schlueter A."/>
        </authorList>
    </citation>
    <scope>NUCLEOTIDE SEQUENCE [LARGE SCALE GENOMIC DNA]</scope>
    <source>
        <strain evidence="6">M2/40</strain>
    </source>
</reference>
<dbReference type="PROSITE" id="PS50111">
    <property type="entry name" value="CHEMOTAXIS_TRANSDUC_2"/>
    <property type="match status" value="1"/>
</dbReference>
<dbReference type="RefSeq" id="WP_044035830.1">
    <property type="nucleotide sequence ID" value="NZ_HG917868.1"/>
</dbReference>
<evidence type="ECO:0000256" key="1">
    <source>
        <dbReference type="ARBA" id="ARBA00023224"/>
    </source>
</evidence>
<evidence type="ECO:0000256" key="3">
    <source>
        <dbReference type="SAM" id="Phobius"/>
    </source>
</evidence>
<keyword evidence="6" id="KW-1185">Reference proteome</keyword>
<dbReference type="AlphaFoldDB" id="W6RSZ2"/>
<dbReference type="PANTHER" id="PTHR32089:SF112">
    <property type="entry name" value="LYSOZYME-LIKE PROTEIN-RELATED"/>
    <property type="match status" value="1"/>
</dbReference>
<dbReference type="eggNOG" id="COG0840">
    <property type="taxonomic scope" value="Bacteria"/>
</dbReference>
<dbReference type="KEGG" id="clt:CM240_0192"/>
<gene>
    <name evidence="5" type="ORF">CM240_0192</name>
</gene>
<feature type="transmembrane region" description="Helical" evidence="3">
    <location>
        <begin position="21"/>
        <end position="39"/>
    </location>
</feature>
<keyword evidence="3" id="KW-0812">Transmembrane</keyword>
<keyword evidence="3" id="KW-0472">Membrane</keyword>
<protein>
    <recommendedName>
        <fullName evidence="4">Methyl-accepting transducer domain-containing protein</fullName>
    </recommendedName>
</protein>
<feature type="transmembrane region" description="Helical" evidence="3">
    <location>
        <begin position="45"/>
        <end position="66"/>
    </location>
</feature>
<dbReference type="EMBL" id="HG917868">
    <property type="protein sequence ID" value="CDM67363.1"/>
    <property type="molecule type" value="Genomic_DNA"/>
</dbReference>
<evidence type="ECO:0000313" key="6">
    <source>
        <dbReference type="Proteomes" id="UP000019426"/>
    </source>
</evidence>
<dbReference type="PATRIC" id="fig|1216932.3.peg.172"/>
<feature type="transmembrane region" description="Helical" evidence="3">
    <location>
        <begin position="78"/>
        <end position="102"/>
    </location>
</feature>
<dbReference type="Proteomes" id="UP000019426">
    <property type="component" value="Chromosome M2/40_rep1"/>
</dbReference>
<sequence>MNTNNIFSENDKQIDIQLNKICKVGAILFILNFIFFITQKSLFDFSIYDIVYFSSYFLIIIPLVYYKVSPDKKYYKRITIYTINAICLIAFFLTWISVPYILILPTSIACLYYDFKLARNLLVFNTIAMIIITFFQPFIDTGNFLDNSLHSAMMYSVYFTIQLIMIGMLLLSNCKNSSNLLIKAYKLNNNIASILDNTNILANEVAESITTLNSSVSQSNRALAEVNNFVVTVNTNSDNMINAISSTDKSINEIIHNIDTTLEKTKDIHEHNKKITEITNRSRENLSNVISELGTIKDSTANSKDKVLSLEEKTKQILNAVTLINGIAEQTTLLSLNASIEAVRAGESGKGFMVVAEEIKNLSSSSNKAADDIKNMLSDITDYVSLVVEAIDSTSNIVNTNINSISNSHSDFDEVFSMQNAMVDHVQDINSLMSILNTQGDTIKSNMNELKSINKSTNLSIDTMTSNLEELQGEFTEIAMQVDTIKNVSDNLVNNE</sequence>
<feature type="transmembrane region" description="Helical" evidence="3">
    <location>
        <begin position="152"/>
        <end position="171"/>
    </location>
</feature>
<evidence type="ECO:0000313" key="5">
    <source>
        <dbReference type="EMBL" id="CDM67363.1"/>
    </source>
</evidence>
<accession>W6RSZ2</accession>
<name>W6RSZ2_9CLOT</name>
<dbReference type="STRING" id="1216932.CM240_0192"/>
<dbReference type="HOGENOM" id="CLU_549472_0_0_9"/>
<organism evidence="5 6">
    <name type="scientific">Clostridium bornimense</name>
    <dbReference type="NCBI Taxonomy" id="1216932"/>
    <lineage>
        <taxon>Bacteria</taxon>
        <taxon>Bacillati</taxon>
        <taxon>Bacillota</taxon>
        <taxon>Clostridia</taxon>
        <taxon>Eubacteriales</taxon>
        <taxon>Clostridiaceae</taxon>
        <taxon>Clostridium</taxon>
    </lineage>
</organism>
<dbReference type="Gene3D" id="1.10.287.950">
    <property type="entry name" value="Methyl-accepting chemotaxis protein"/>
    <property type="match status" value="1"/>
</dbReference>
<feature type="domain" description="Methyl-accepting transducer" evidence="4">
    <location>
        <begin position="215"/>
        <end position="451"/>
    </location>
</feature>
<keyword evidence="1 2" id="KW-0807">Transducer</keyword>
<dbReference type="OrthoDB" id="9816519at2"/>
<dbReference type="Pfam" id="PF00015">
    <property type="entry name" value="MCPsignal"/>
    <property type="match status" value="1"/>
</dbReference>
<dbReference type="PANTHER" id="PTHR32089">
    <property type="entry name" value="METHYL-ACCEPTING CHEMOTAXIS PROTEIN MCPB"/>
    <property type="match status" value="1"/>
</dbReference>
<evidence type="ECO:0000256" key="2">
    <source>
        <dbReference type="PROSITE-ProRule" id="PRU00284"/>
    </source>
</evidence>
<keyword evidence="3" id="KW-1133">Transmembrane helix</keyword>
<evidence type="ECO:0000259" key="4">
    <source>
        <dbReference type="PROSITE" id="PS50111"/>
    </source>
</evidence>
<feature type="transmembrane region" description="Helical" evidence="3">
    <location>
        <begin position="122"/>
        <end position="140"/>
    </location>
</feature>
<dbReference type="GO" id="GO:0007165">
    <property type="term" value="P:signal transduction"/>
    <property type="evidence" value="ECO:0007669"/>
    <property type="project" value="UniProtKB-KW"/>
</dbReference>